<dbReference type="KEGG" id="tps:THAPSDRAFT_bd898"/>
<reference evidence="2 3" key="2">
    <citation type="journal article" date="2008" name="Nature">
        <title>The Phaeodactylum genome reveals the evolutionary history of diatom genomes.</title>
        <authorList>
            <person name="Bowler C."/>
            <person name="Allen A.E."/>
            <person name="Badger J.H."/>
            <person name="Grimwood J."/>
            <person name="Jabbari K."/>
            <person name="Kuo A."/>
            <person name="Maheswari U."/>
            <person name="Martens C."/>
            <person name="Maumus F."/>
            <person name="Otillar R.P."/>
            <person name="Rayko E."/>
            <person name="Salamov A."/>
            <person name="Vandepoele K."/>
            <person name="Beszteri B."/>
            <person name="Gruber A."/>
            <person name="Heijde M."/>
            <person name="Katinka M."/>
            <person name="Mock T."/>
            <person name="Valentin K."/>
            <person name="Verret F."/>
            <person name="Berges J.A."/>
            <person name="Brownlee C."/>
            <person name="Cadoret J.P."/>
            <person name="Chiovitti A."/>
            <person name="Choi C.J."/>
            <person name="Coesel S."/>
            <person name="De Martino A."/>
            <person name="Detter J.C."/>
            <person name="Durkin C."/>
            <person name="Falciatore A."/>
            <person name="Fournet J."/>
            <person name="Haruta M."/>
            <person name="Huysman M.J."/>
            <person name="Jenkins B.D."/>
            <person name="Jiroutova K."/>
            <person name="Jorgensen R.E."/>
            <person name="Joubert Y."/>
            <person name="Kaplan A."/>
            <person name="Kroger N."/>
            <person name="Kroth P.G."/>
            <person name="La Roche J."/>
            <person name="Lindquist E."/>
            <person name="Lommer M."/>
            <person name="Martin-Jezequel V."/>
            <person name="Lopez P.J."/>
            <person name="Lucas S."/>
            <person name="Mangogna M."/>
            <person name="McGinnis K."/>
            <person name="Medlin L.K."/>
            <person name="Montsant A."/>
            <person name="Oudot-Le Secq M.P."/>
            <person name="Napoli C."/>
            <person name="Obornik M."/>
            <person name="Parker M.S."/>
            <person name="Petit J.L."/>
            <person name="Porcel B.M."/>
            <person name="Poulsen N."/>
            <person name="Robison M."/>
            <person name="Rychlewski L."/>
            <person name="Rynearson T.A."/>
            <person name="Schmutz J."/>
            <person name="Shapiro H."/>
            <person name="Siaut M."/>
            <person name="Stanley M."/>
            <person name="Sussman M.R."/>
            <person name="Taylor A.R."/>
            <person name="Vardi A."/>
            <person name="von Dassow P."/>
            <person name="Vyverman W."/>
            <person name="Willis A."/>
            <person name="Wyrwicz L.S."/>
            <person name="Rokhsar D.S."/>
            <person name="Weissenbach J."/>
            <person name="Armbrust E.V."/>
            <person name="Green B.R."/>
            <person name="Van de Peer Y."/>
            <person name="Grigoriev I.V."/>
        </authorList>
    </citation>
    <scope>NUCLEOTIDE SEQUENCE [LARGE SCALE GENOMIC DNA]</scope>
    <source>
        <strain evidence="2 3">CCMP1335</strain>
    </source>
</reference>
<feature type="compositionally biased region" description="Pro residues" evidence="1">
    <location>
        <begin position="12"/>
        <end position="21"/>
    </location>
</feature>
<keyword evidence="3" id="KW-1185">Reference proteome</keyword>
<dbReference type="AlphaFoldDB" id="B8LEK2"/>
<dbReference type="GeneID" id="7446037"/>
<dbReference type="EMBL" id="DS999442">
    <property type="protein sequence ID" value="EED86242.1"/>
    <property type="molecule type" value="Genomic_DNA"/>
</dbReference>
<evidence type="ECO:0000256" key="1">
    <source>
        <dbReference type="SAM" id="MobiDB-lite"/>
    </source>
</evidence>
<name>B8LEK2_THAPS</name>
<dbReference type="InParanoid" id="B8LEK2"/>
<protein>
    <submittedName>
        <fullName evidence="2">Uncharacterized protein</fullName>
    </submittedName>
</protein>
<evidence type="ECO:0000313" key="2">
    <source>
        <dbReference type="EMBL" id="EED86242.1"/>
    </source>
</evidence>
<evidence type="ECO:0000313" key="3">
    <source>
        <dbReference type="Proteomes" id="UP000001449"/>
    </source>
</evidence>
<gene>
    <name evidence="2" type="ORF">THAPSDRAFT_bd898</name>
</gene>
<dbReference type="eggNOG" id="ENOG502SAVZ">
    <property type="taxonomic scope" value="Eukaryota"/>
</dbReference>
<organism evidence="2 3">
    <name type="scientific">Thalassiosira pseudonana</name>
    <name type="common">Marine diatom</name>
    <name type="synonym">Cyclotella nana</name>
    <dbReference type="NCBI Taxonomy" id="35128"/>
    <lineage>
        <taxon>Eukaryota</taxon>
        <taxon>Sar</taxon>
        <taxon>Stramenopiles</taxon>
        <taxon>Ochrophyta</taxon>
        <taxon>Bacillariophyta</taxon>
        <taxon>Coscinodiscophyceae</taxon>
        <taxon>Thalassiosirophycidae</taxon>
        <taxon>Thalassiosirales</taxon>
        <taxon>Thalassiosiraceae</taxon>
        <taxon>Thalassiosira</taxon>
    </lineage>
</organism>
<dbReference type="HOGENOM" id="CLU_935359_0_0_1"/>
<dbReference type="RefSeq" id="XP_002297458.1">
    <property type="nucleotide sequence ID" value="XM_002297422.1"/>
</dbReference>
<dbReference type="PaxDb" id="35128-Thapsdraft898"/>
<reference evidence="2 3" key="1">
    <citation type="journal article" date="2004" name="Science">
        <title>The genome of the diatom Thalassiosira pseudonana: ecology, evolution, and metabolism.</title>
        <authorList>
            <person name="Armbrust E.V."/>
            <person name="Berges J.A."/>
            <person name="Bowler C."/>
            <person name="Green B.R."/>
            <person name="Martinez D."/>
            <person name="Putnam N.H."/>
            <person name="Zhou S."/>
            <person name="Allen A.E."/>
            <person name="Apt K.E."/>
            <person name="Bechner M."/>
            <person name="Brzezinski M.A."/>
            <person name="Chaal B.K."/>
            <person name="Chiovitti A."/>
            <person name="Davis A.K."/>
            <person name="Demarest M.S."/>
            <person name="Detter J.C."/>
            <person name="Glavina T."/>
            <person name="Goodstein D."/>
            <person name="Hadi M.Z."/>
            <person name="Hellsten U."/>
            <person name="Hildebrand M."/>
            <person name="Jenkins B.D."/>
            <person name="Jurka J."/>
            <person name="Kapitonov V.V."/>
            <person name="Kroger N."/>
            <person name="Lau W.W."/>
            <person name="Lane T.W."/>
            <person name="Larimer F.W."/>
            <person name="Lippmeier J.C."/>
            <person name="Lucas S."/>
            <person name="Medina M."/>
            <person name="Montsant A."/>
            <person name="Obornik M."/>
            <person name="Parker M.S."/>
            <person name="Palenik B."/>
            <person name="Pazour G.J."/>
            <person name="Richardson P.M."/>
            <person name="Rynearson T.A."/>
            <person name="Saito M.A."/>
            <person name="Schwartz D.C."/>
            <person name="Thamatrakoln K."/>
            <person name="Valentin K."/>
            <person name="Vardi A."/>
            <person name="Wilkerson F.P."/>
            <person name="Rokhsar D.S."/>
        </authorList>
    </citation>
    <scope>NUCLEOTIDE SEQUENCE [LARGE SCALE GENOMIC DNA]</scope>
    <source>
        <strain evidence="2 3">CCMP1335</strain>
    </source>
</reference>
<proteinExistence type="predicted"/>
<dbReference type="Proteomes" id="UP000001449">
    <property type="component" value="Unassembled WGS sequence"/>
</dbReference>
<sequence>MGNNKEGNLPPSNAPPLPPPRTLQGPLLPLLLDDELQTSIPIQELSKITNTPPSTLSEQIKAVRSKVQPAFSARYPWKDELVSDEYYFDLTCYSVWKVASIAIPNDYVKRDEFVRNIGRRILEEAISKEIISKQSIDALSKAGEKTGSTLTSTIPCIIEILNLFQSTNYCSNYRLGDKNDEVRTGPGVFDELDDEELSSSSTGGSVNCLVSIYDPSDLGGALQITGEGSRFAPDFVGPTLAAIWERVGGSSSGSGGKKRGEGVVAVQFESYFVDPVYRPNPKDFFPNERFYQYTIARK</sequence>
<accession>B8LEK2</accession>
<feature type="region of interest" description="Disordered" evidence="1">
    <location>
        <begin position="1"/>
        <end position="24"/>
    </location>
</feature>
<dbReference type="OMA" id="WKVASIA"/>